<keyword evidence="4" id="KW-0677">Repeat</keyword>
<evidence type="ECO:0000256" key="1">
    <source>
        <dbReference type="ARBA" id="ARBA00004170"/>
    </source>
</evidence>
<dbReference type="InterPro" id="IPR038005">
    <property type="entry name" value="RX-like_CC"/>
</dbReference>
<dbReference type="InterPro" id="IPR002182">
    <property type="entry name" value="NB-ARC"/>
</dbReference>
<dbReference type="InterPro" id="IPR055414">
    <property type="entry name" value="LRR_R13L4/SHOC2-like"/>
</dbReference>
<dbReference type="GO" id="GO:0051707">
    <property type="term" value="P:response to other organism"/>
    <property type="evidence" value="ECO:0007669"/>
    <property type="project" value="UniProtKB-ARBA"/>
</dbReference>
<evidence type="ECO:0000313" key="15">
    <source>
        <dbReference type="Proteomes" id="UP000222542"/>
    </source>
</evidence>
<dbReference type="PRINTS" id="PR00364">
    <property type="entry name" value="DISEASERSIST"/>
</dbReference>
<organism evidence="14 15">
    <name type="scientific">Capsicum annuum</name>
    <name type="common">Capsicum pepper</name>
    <dbReference type="NCBI Taxonomy" id="4072"/>
    <lineage>
        <taxon>Eukaryota</taxon>
        <taxon>Viridiplantae</taxon>
        <taxon>Streptophyta</taxon>
        <taxon>Embryophyta</taxon>
        <taxon>Tracheophyta</taxon>
        <taxon>Spermatophyta</taxon>
        <taxon>Magnoliopsida</taxon>
        <taxon>eudicotyledons</taxon>
        <taxon>Gunneridae</taxon>
        <taxon>Pentapetalae</taxon>
        <taxon>asterids</taxon>
        <taxon>lamiids</taxon>
        <taxon>Solanales</taxon>
        <taxon>Solanaceae</taxon>
        <taxon>Solanoideae</taxon>
        <taxon>Capsiceae</taxon>
        <taxon>Capsicum</taxon>
    </lineage>
</organism>
<name>A0A1U8GC64_CAPAN</name>
<evidence type="ECO:0000259" key="13">
    <source>
        <dbReference type="Pfam" id="PF23598"/>
    </source>
</evidence>
<dbReference type="PANTHER" id="PTHR23155">
    <property type="entry name" value="DISEASE RESISTANCE PROTEIN RP"/>
    <property type="match status" value="1"/>
</dbReference>
<dbReference type="EMBL" id="AYRZ02000003">
    <property type="protein sequence ID" value="PHT85183.1"/>
    <property type="molecule type" value="Genomic_DNA"/>
</dbReference>
<evidence type="ECO:0000259" key="12">
    <source>
        <dbReference type="Pfam" id="PF23559"/>
    </source>
</evidence>
<keyword evidence="15" id="KW-1185">Reference proteome</keyword>
<dbReference type="InterPro" id="IPR044974">
    <property type="entry name" value="Disease_R_plants"/>
</dbReference>
<keyword evidence="7" id="KW-0067">ATP-binding</keyword>
<keyword evidence="6" id="KW-0611">Plant defense</keyword>
<dbReference type="Gene3D" id="3.40.50.300">
    <property type="entry name" value="P-loop containing nucleotide triphosphate hydrolases"/>
    <property type="match status" value="1"/>
</dbReference>
<comment type="similarity">
    <text evidence="2">Belongs to the disease resistance NB-LRR family.</text>
</comment>
<dbReference type="Gene3D" id="1.10.10.10">
    <property type="entry name" value="Winged helix-like DNA-binding domain superfamily/Winged helix DNA-binding domain"/>
    <property type="match status" value="1"/>
</dbReference>
<keyword evidence="5" id="KW-0547">Nucleotide-binding</keyword>
<dbReference type="Gramene" id="PHT85183">
    <property type="protein sequence ID" value="PHT85183"/>
    <property type="gene ID" value="T459_07289"/>
</dbReference>
<evidence type="ECO:0000256" key="6">
    <source>
        <dbReference type="ARBA" id="ARBA00022821"/>
    </source>
</evidence>
<keyword evidence="8" id="KW-0175">Coiled coil</keyword>
<keyword evidence="3" id="KW-0433">Leucine-rich repeat</keyword>
<dbReference type="Gene3D" id="3.80.10.10">
    <property type="entry name" value="Ribonuclease Inhibitor"/>
    <property type="match status" value="1"/>
</dbReference>
<dbReference type="Pfam" id="PF23559">
    <property type="entry name" value="WHD_DRP"/>
    <property type="match status" value="1"/>
</dbReference>
<feature type="domain" description="Disease resistance R13L4/SHOC-2-like LRR" evidence="13">
    <location>
        <begin position="541"/>
        <end position="772"/>
    </location>
</feature>
<keyword evidence="9" id="KW-0472">Membrane</keyword>
<evidence type="ECO:0000256" key="4">
    <source>
        <dbReference type="ARBA" id="ARBA00022737"/>
    </source>
</evidence>
<dbReference type="Gene3D" id="1.20.5.4130">
    <property type="match status" value="1"/>
</dbReference>
<dbReference type="InterPro" id="IPR042197">
    <property type="entry name" value="Apaf_helical"/>
</dbReference>
<evidence type="ECO:0000256" key="9">
    <source>
        <dbReference type="ARBA" id="ARBA00023136"/>
    </source>
</evidence>
<dbReference type="Gene3D" id="1.10.8.430">
    <property type="entry name" value="Helical domain of apoptotic protease-activating factors"/>
    <property type="match status" value="1"/>
</dbReference>
<dbReference type="OMA" id="QLKVLWI"/>
<dbReference type="GO" id="GO:0006952">
    <property type="term" value="P:defense response"/>
    <property type="evidence" value="ECO:0007669"/>
    <property type="project" value="UniProtKB-KW"/>
</dbReference>
<evidence type="ECO:0000256" key="8">
    <source>
        <dbReference type="ARBA" id="ARBA00023054"/>
    </source>
</evidence>
<evidence type="ECO:0000256" key="2">
    <source>
        <dbReference type="ARBA" id="ARBA00008894"/>
    </source>
</evidence>
<dbReference type="PANTHER" id="PTHR23155:SF1193">
    <property type="entry name" value="DISEASE RESISTANCE PROTEIN RPP13-RELATED"/>
    <property type="match status" value="1"/>
</dbReference>
<feature type="domain" description="Disease resistance N-terminal" evidence="11">
    <location>
        <begin position="5"/>
        <end position="94"/>
    </location>
</feature>
<comment type="caution">
    <text evidence="14">The sequence shown here is derived from an EMBL/GenBank/DDBJ whole genome shotgun (WGS) entry which is preliminary data.</text>
</comment>
<evidence type="ECO:0000256" key="3">
    <source>
        <dbReference type="ARBA" id="ARBA00022614"/>
    </source>
</evidence>
<dbReference type="SMR" id="A0A1U8GC64"/>
<evidence type="ECO:0000313" key="14">
    <source>
        <dbReference type="EMBL" id="PHT85183.1"/>
    </source>
</evidence>
<gene>
    <name evidence="14" type="ORF">T459_07289</name>
</gene>
<accession>A0A1U8GC64</accession>
<dbReference type="InterPro" id="IPR058922">
    <property type="entry name" value="WHD_DRP"/>
</dbReference>
<reference evidence="14 15" key="1">
    <citation type="journal article" date="2014" name="Nat. Genet.">
        <title>Genome sequence of the hot pepper provides insights into the evolution of pungency in Capsicum species.</title>
        <authorList>
            <person name="Kim S."/>
            <person name="Park M."/>
            <person name="Yeom S.I."/>
            <person name="Kim Y.M."/>
            <person name="Lee J.M."/>
            <person name="Lee H.A."/>
            <person name="Seo E."/>
            <person name="Choi J."/>
            <person name="Cheong K."/>
            <person name="Kim K.T."/>
            <person name="Jung K."/>
            <person name="Lee G.W."/>
            <person name="Oh S.K."/>
            <person name="Bae C."/>
            <person name="Kim S.B."/>
            <person name="Lee H.Y."/>
            <person name="Kim S.Y."/>
            <person name="Kim M.S."/>
            <person name="Kang B.C."/>
            <person name="Jo Y.D."/>
            <person name="Yang H.B."/>
            <person name="Jeong H.J."/>
            <person name="Kang W.H."/>
            <person name="Kwon J.K."/>
            <person name="Shin C."/>
            <person name="Lim J.Y."/>
            <person name="Park J.H."/>
            <person name="Huh J.H."/>
            <person name="Kim J.S."/>
            <person name="Kim B.D."/>
            <person name="Cohen O."/>
            <person name="Paran I."/>
            <person name="Suh M.C."/>
            <person name="Lee S.B."/>
            <person name="Kim Y.K."/>
            <person name="Shin Y."/>
            <person name="Noh S.J."/>
            <person name="Park J."/>
            <person name="Seo Y.S."/>
            <person name="Kwon S.Y."/>
            <person name="Kim H.A."/>
            <person name="Park J.M."/>
            <person name="Kim H.J."/>
            <person name="Choi S.B."/>
            <person name="Bosland P.W."/>
            <person name="Reeves G."/>
            <person name="Jo S.H."/>
            <person name="Lee B.W."/>
            <person name="Cho H.T."/>
            <person name="Choi H.S."/>
            <person name="Lee M.S."/>
            <person name="Yu Y."/>
            <person name="Do Choi Y."/>
            <person name="Park B.S."/>
            <person name="van Deynze A."/>
            <person name="Ashrafi H."/>
            <person name="Hill T."/>
            <person name="Kim W.T."/>
            <person name="Pai H.S."/>
            <person name="Ahn H.K."/>
            <person name="Yeam I."/>
            <person name="Giovannoni J.J."/>
            <person name="Rose J.K."/>
            <person name="Sorensen I."/>
            <person name="Lee S.J."/>
            <person name="Kim R.W."/>
            <person name="Choi I.Y."/>
            <person name="Choi B.S."/>
            <person name="Lim J.S."/>
            <person name="Lee Y.H."/>
            <person name="Choi D."/>
        </authorList>
    </citation>
    <scope>NUCLEOTIDE SEQUENCE [LARGE SCALE GENOMIC DNA]</scope>
    <source>
        <strain evidence="15">cv. CM334</strain>
    </source>
</reference>
<dbReference type="InterPro" id="IPR036388">
    <property type="entry name" value="WH-like_DNA-bd_sf"/>
</dbReference>
<dbReference type="AlphaFoldDB" id="A0A1U8GC64"/>
<dbReference type="SUPFAM" id="SSF52540">
    <property type="entry name" value="P-loop containing nucleoside triphosphate hydrolases"/>
    <property type="match status" value="1"/>
</dbReference>
<dbReference type="InterPro" id="IPR041118">
    <property type="entry name" value="Rx_N"/>
</dbReference>
<dbReference type="SUPFAM" id="SSF52058">
    <property type="entry name" value="L domain-like"/>
    <property type="match status" value="1"/>
</dbReference>
<evidence type="ECO:0008006" key="16">
    <source>
        <dbReference type="Google" id="ProtNLM"/>
    </source>
</evidence>
<dbReference type="OrthoDB" id="598235at2759"/>
<sequence>MADVALQFAVEILVPIIKETWKYIDSGKEDSANELLGELNRLKAFLQDAAKYRQSNSEQWKNFVKEVQVMVYEAEGLIDKLMVEMKLHQKKNKFEQIVDIKYHKTLKDLVEDIKAILGKVKNIREANLQAFQAKPILDYQPEIVAPGTQDTLLEENKVVGFDEEAKVVIKRLVKGTKDLDVIPVVGLPGLGKTTLAIKISKDPQVSYDFFLTIWVNVGPQSKLKGVFLSILKAFKKQTTEYQDMDVKELPKIICEFIDKGGKCLIVLDDVWTTDVVDAVMNVFPEKSKGHRIMITTRDGRIGRYANANPHMLKFLKMEESFQLLVNRVFGSNIRRCPVELIEHGESIAKQCFGVPLAVVVIAGALRGRTSKSDWKMVEDNVKHLINKDDDPKSCLKFVEMSYVYLPEEMKACFLYCGAFPQGFEIPAWKLIRLWISEGLINSNLTGSPEDIAEYYLNDLINRNLVIVVQKRANGQVKTCRIHDMLHQFCKIEANNEGLFHEVCEKTDQAGLSIPDLDSSRRLCIPLSLLKAFISTEPSAEHVRSFLCFSTKQKESEKLSNIQQLHKAFPLVRVLDVESLEFSFSKYFRELYHLRYISISVESSVLPMFFGKFWNLQTLIIYTKASTIEIKAEIWNMLRLRHVHTNVPAKLPSSTTHTVDESSRIQTLSKVAPESCREDVLARACNLRKLTIQGKMADFLEINMGGFNNFQKLKCLEQLKLLNDNVDRSMSGVLHLPPAFPKFLCKLKKLTLSNTRFAWSEASRLGQLECLEVLKLKENAFSGTIWDSEIGGFNQLKVLWIERADLKAWKVANLQFQRLQCLVVKSCDELEAVPIELADVRTLQEMTLEHTKKAIKSVNAIKCRKQEMHREHMQKAAESKSGTEIEGKKKVSEDMESFKFELTIFPPETADCNPKH</sequence>
<dbReference type="Pfam" id="PF23598">
    <property type="entry name" value="LRR_14"/>
    <property type="match status" value="1"/>
</dbReference>
<protein>
    <recommendedName>
        <fullName evidence="16">Late blight resistance protein homolog R1A-10</fullName>
    </recommendedName>
</protein>
<dbReference type="KEGG" id="cann:107864452"/>
<dbReference type="Pfam" id="PF18052">
    <property type="entry name" value="Rx_N"/>
    <property type="match status" value="1"/>
</dbReference>
<dbReference type="GO" id="GO:0043531">
    <property type="term" value="F:ADP binding"/>
    <property type="evidence" value="ECO:0007669"/>
    <property type="project" value="InterPro"/>
</dbReference>
<feature type="domain" description="NB-ARC" evidence="10">
    <location>
        <begin position="165"/>
        <end position="331"/>
    </location>
</feature>
<evidence type="ECO:0000259" key="10">
    <source>
        <dbReference type="Pfam" id="PF00931"/>
    </source>
</evidence>
<dbReference type="CDD" id="cd14798">
    <property type="entry name" value="RX-CC_like"/>
    <property type="match status" value="1"/>
</dbReference>
<dbReference type="FunFam" id="1.10.10.10:FF:000322">
    <property type="entry name" value="Probable disease resistance protein At1g63360"/>
    <property type="match status" value="1"/>
</dbReference>
<feature type="domain" description="Disease resistance protein winged helix" evidence="12">
    <location>
        <begin position="419"/>
        <end position="488"/>
    </location>
</feature>
<dbReference type="Pfam" id="PF00931">
    <property type="entry name" value="NB-ARC"/>
    <property type="match status" value="1"/>
</dbReference>
<evidence type="ECO:0000259" key="11">
    <source>
        <dbReference type="Pfam" id="PF18052"/>
    </source>
</evidence>
<accession>A0A1U8GE13</accession>
<dbReference type="GO" id="GO:0016020">
    <property type="term" value="C:membrane"/>
    <property type="evidence" value="ECO:0007669"/>
    <property type="project" value="UniProtKB-SubCell"/>
</dbReference>
<dbReference type="GO" id="GO:0005524">
    <property type="term" value="F:ATP binding"/>
    <property type="evidence" value="ECO:0007669"/>
    <property type="project" value="UniProtKB-KW"/>
</dbReference>
<dbReference type="InterPro" id="IPR027417">
    <property type="entry name" value="P-loop_NTPase"/>
</dbReference>
<comment type="subcellular location">
    <subcellularLocation>
        <location evidence="1">Membrane</location>
        <topology evidence="1">Peripheral membrane protein</topology>
    </subcellularLocation>
</comment>
<evidence type="ECO:0000256" key="7">
    <source>
        <dbReference type="ARBA" id="ARBA00022840"/>
    </source>
</evidence>
<dbReference type="InterPro" id="IPR032675">
    <property type="entry name" value="LRR_dom_sf"/>
</dbReference>
<dbReference type="Proteomes" id="UP000222542">
    <property type="component" value="Unassembled WGS sequence"/>
</dbReference>
<proteinExistence type="inferred from homology"/>
<reference evidence="14 15" key="2">
    <citation type="journal article" date="2017" name="Genome Biol.">
        <title>New reference genome sequences of hot pepper reveal the massive evolution of plant disease-resistance genes by retroduplication.</title>
        <authorList>
            <person name="Kim S."/>
            <person name="Park J."/>
            <person name="Yeom S.I."/>
            <person name="Kim Y.M."/>
            <person name="Seo E."/>
            <person name="Kim K.T."/>
            <person name="Kim M.S."/>
            <person name="Lee J.M."/>
            <person name="Cheong K."/>
            <person name="Shin H.S."/>
            <person name="Kim S.B."/>
            <person name="Han K."/>
            <person name="Lee J."/>
            <person name="Park M."/>
            <person name="Lee H.A."/>
            <person name="Lee H.Y."/>
            <person name="Lee Y."/>
            <person name="Oh S."/>
            <person name="Lee J.H."/>
            <person name="Choi E."/>
            <person name="Choi E."/>
            <person name="Lee S.E."/>
            <person name="Jeon J."/>
            <person name="Kim H."/>
            <person name="Choi G."/>
            <person name="Song H."/>
            <person name="Lee J."/>
            <person name="Lee S.C."/>
            <person name="Kwon J.K."/>
            <person name="Lee H.Y."/>
            <person name="Koo N."/>
            <person name="Hong Y."/>
            <person name="Kim R.W."/>
            <person name="Kang W.H."/>
            <person name="Huh J.H."/>
            <person name="Kang B.C."/>
            <person name="Yang T.J."/>
            <person name="Lee Y.H."/>
            <person name="Bennetzen J.L."/>
            <person name="Choi D."/>
        </authorList>
    </citation>
    <scope>NUCLEOTIDE SEQUENCE [LARGE SCALE GENOMIC DNA]</scope>
    <source>
        <strain evidence="15">cv. CM334</strain>
    </source>
</reference>
<evidence type="ECO:0000256" key="5">
    <source>
        <dbReference type="ARBA" id="ARBA00022741"/>
    </source>
</evidence>